<sequence>MSGVSRRYPSLVKLAALVEETMCVFKDVMKRLSKGGVSGDQKLLEGLSGQLRALDMLALLEAVQTEINDEAAQGNSDRRVPMPESNDSSQMIELDALGLRDRQVVAQALDMVVLFEVLPRLFPGVGVPVAQRRGSRPEAVDVLVRLQQRVPETWATREDSSLRTVDLSEIVSRLVSILESSARHNAGDVAAVVAAKHTPDLLAALLQVAYAPIPPQGTPIDSRYYVERNAERRVELRRAFTRVFDDTSPYLLFESLTSLLNAAVASHKASSSSGGGPRWFQTLCGRFLSRVLMRPNGARIATDYLVGNDSELTTDKLHRISNLLLTAPAGMPPDDYNLQVLPQVLLMAEIYCGAKTRENDPKGKAAAAASNPDQSAVDNIMDTQAVNARIVQAAVYALCQLADKDRAAFSTYVAKPVIAPLMRCFDIPSASRKPKPFVDDDDIGVSLVPPPLNKPTRRPMIEVISSDEEDSLPIPAVSTASELAAALDGIQRLILSGGVPSAAVLADLVVPVFAPLLRWLSFELASQGDTSTTLCDILVTTLCQLPRSAAIATILNVVQTTFGPSGDDDGSDWPVFARDKDSGLTTLVWRSCAGLDNDGSEASGQQFVPADALLDVLGSDQLRTIIGDIFMTLLREQEALLDLLRSSGDSGSVMAEELPRKWWLVSQTTVAMVDKFGPAVLAKHTDVLAFVLNTMQRWIQSAGSGTPIASDSTAAPDVSIEELLKSLTAKDQTSADVGNPNDEDVEDAAEGVLGETEMLLTALMLLGQMMESSQQNAFAALASSIDPQSTSTPVTDSSMPAIEWDADALRLLRRIYTQIKHICAQQAVPMVAKMAGEIKLQVALVLALNGEASDNDQSANMSSGASEDAEVVRFNAAVRDVRDDLVPVQAHGIIELRNMVLSKSSALNNTDRMDAAIAIFTDMVRSPDSYIYLNAIRGLSSLADAHGRRFVPALAEMYTSSMPLEECLRIGEALLQSVQRAGPMLADYASDVVPRLLAAIHPAADISLVDESSESVVRVHSALSILSAVAQACPLALQKWIAEITSTLEGMLLLSDTAMAPVLRRAAVVFWVSLLRGYGDRLLRLVDSHTLRTAYRSLRRVGESDSDEITRLHALVGIDELDDLMKGQLTNITSNIL</sequence>
<evidence type="ECO:0000313" key="5">
    <source>
        <dbReference type="Proteomes" id="UP001140011"/>
    </source>
</evidence>
<accession>A0A9W8LAH4</accession>
<organism evidence="4 5">
    <name type="scientific">Coemansia pectinata</name>
    <dbReference type="NCBI Taxonomy" id="1052879"/>
    <lineage>
        <taxon>Eukaryota</taxon>
        <taxon>Fungi</taxon>
        <taxon>Fungi incertae sedis</taxon>
        <taxon>Zoopagomycota</taxon>
        <taxon>Kickxellomycotina</taxon>
        <taxon>Kickxellomycetes</taxon>
        <taxon>Kickxellales</taxon>
        <taxon>Kickxellaceae</taxon>
        <taxon>Coemansia</taxon>
    </lineage>
</organism>
<reference evidence="4" key="1">
    <citation type="submission" date="2022-07" db="EMBL/GenBank/DDBJ databases">
        <title>Phylogenomic reconstructions and comparative analyses of Kickxellomycotina fungi.</title>
        <authorList>
            <person name="Reynolds N.K."/>
            <person name="Stajich J.E."/>
            <person name="Barry K."/>
            <person name="Grigoriev I.V."/>
            <person name="Crous P."/>
            <person name="Smith M.E."/>
        </authorList>
    </citation>
    <scope>NUCLEOTIDE SEQUENCE</scope>
    <source>
        <strain evidence="4">BCRC 34297</strain>
    </source>
</reference>
<dbReference type="SUPFAM" id="SSF48371">
    <property type="entry name" value="ARM repeat"/>
    <property type="match status" value="1"/>
</dbReference>
<dbReference type="Pfam" id="PF25267">
    <property type="entry name" value="TANGO6_N"/>
    <property type="match status" value="1"/>
</dbReference>
<comment type="caution">
    <text evidence="4">The sequence shown here is derived from an EMBL/GenBank/DDBJ whole genome shotgun (WGS) entry which is preliminary data.</text>
</comment>
<dbReference type="InterPro" id="IPR039600">
    <property type="entry name" value="TANGO6/Rtp1"/>
</dbReference>
<protein>
    <recommendedName>
        <fullName evidence="6">RNA polymerase II assembly factor Rtp1 C-terminal domain-containing protein</fullName>
    </recommendedName>
</protein>
<gene>
    <name evidence="4" type="ORF">GGI19_003240</name>
</gene>
<feature type="domain" description="RNA polymerase II assembly factor Rtp1 C-terminal" evidence="2">
    <location>
        <begin position="874"/>
        <end position="984"/>
    </location>
</feature>
<proteinExistence type="inferred from homology"/>
<dbReference type="EMBL" id="JANBUH010000204">
    <property type="protein sequence ID" value="KAJ2753282.1"/>
    <property type="molecule type" value="Genomic_DNA"/>
</dbReference>
<feature type="domain" description="TANGO6 N-terminal" evidence="3">
    <location>
        <begin position="55"/>
        <end position="290"/>
    </location>
</feature>
<evidence type="ECO:0000256" key="1">
    <source>
        <dbReference type="ARBA" id="ARBA00005724"/>
    </source>
</evidence>
<evidence type="ECO:0000259" key="2">
    <source>
        <dbReference type="Pfam" id="PF10363"/>
    </source>
</evidence>
<dbReference type="GO" id="GO:0009306">
    <property type="term" value="P:protein secretion"/>
    <property type="evidence" value="ECO:0007669"/>
    <property type="project" value="TreeGrafter"/>
</dbReference>
<evidence type="ECO:0000259" key="3">
    <source>
        <dbReference type="Pfam" id="PF25267"/>
    </source>
</evidence>
<dbReference type="OrthoDB" id="39591at2759"/>
<comment type="similarity">
    <text evidence="1">Belongs to the Tango6 family.</text>
</comment>
<dbReference type="InterPro" id="IPR057347">
    <property type="entry name" value="TANGO6_N"/>
</dbReference>
<dbReference type="AlphaFoldDB" id="A0A9W8LAH4"/>
<dbReference type="PANTHER" id="PTHR20959:SF1">
    <property type="entry name" value="TRANSPORT AND GOLGI ORGANIZATION PROTEIN 6 HOMOLOG"/>
    <property type="match status" value="1"/>
</dbReference>
<dbReference type="InterPro" id="IPR016024">
    <property type="entry name" value="ARM-type_fold"/>
</dbReference>
<dbReference type="InterPro" id="IPR011989">
    <property type="entry name" value="ARM-like"/>
</dbReference>
<evidence type="ECO:0000313" key="4">
    <source>
        <dbReference type="EMBL" id="KAJ2753282.1"/>
    </source>
</evidence>
<name>A0A9W8LAH4_9FUNG</name>
<dbReference type="Proteomes" id="UP001140011">
    <property type="component" value="Unassembled WGS sequence"/>
</dbReference>
<dbReference type="InterPro" id="IPR019451">
    <property type="entry name" value="Rtp1_C1"/>
</dbReference>
<dbReference type="Gene3D" id="1.25.10.10">
    <property type="entry name" value="Leucine-rich Repeat Variant"/>
    <property type="match status" value="1"/>
</dbReference>
<dbReference type="PANTHER" id="PTHR20959">
    <property type="entry name" value="TRANSPORT AND GOLGI ORGANIZATION PROTEIN 6 FAMILY MEMBER"/>
    <property type="match status" value="1"/>
</dbReference>
<keyword evidence="5" id="KW-1185">Reference proteome</keyword>
<evidence type="ECO:0008006" key="6">
    <source>
        <dbReference type="Google" id="ProtNLM"/>
    </source>
</evidence>
<dbReference type="Pfam" id="PF10363">
    <property type="entry name" value="RTP1_C1"/>
    <property type="match status" value="1"/>
</dbReference>